<name>A0A7C5V2C0_9FIRM</name>
<comment type="caution">
    <text evidence="3">The sequence shown here is derived from an EMBL/GenBank/DDBJ whole genome shotgun (WGS) entry which is preliminary data.</text>
</comment>
<dbReference type="PIRSF" id="PIRSF005962">
    <property type="entry name" value="Pept_M20D_amidohydro"/>
    <property type="match status" value="1"/>
</dbReference>
<feature type="binding site" evidence="1">
    <location>
        <position position="350"/>
    </location>
    <ligand>
        <name>Mn(2+)</name>
        <dbReference type="ChEBI" id="CHEBI:29035"/>
        <label>2</label>
    </ligand>
</feature>
<dbReference type="AlphaFoldDB" id="A0A7C5V2C0"/>
<dbReference type="InterPro" id="IPR011650">
    <property type="entry name" value="Peptidase_M20_dimer"/>
</dbReference>
<feature type="binding site" evidence="1">
    <location>
        <position position="92"/>
    </location>
    <ligand>
        <name>Mn(2+)</name>
        <dbReference type="ChEBI" id="CHEBI:29035"/>
        <label>2</label>
    </ligand>
</feature>
<accession>A0A7C5V2C0</accession>
<keyword evidence="1" id="KW-0479">Metal-binding</keyword>
<dbReference type="SUPFAM" id="SSF53187">
    <property type="entry name" value="Zn-dependent exopeptidases"/>
    <property type="match status" value="1"/>
</dbReference>
<dbReference type="NCBIfam" id="TIGR01891">
    <property type="entry name" value="amidohydrolases"/>
    <property type="match status" value="1"/>
</dbReference>
<comment type="cofactor">
    <cofactor evidence="1">
        <name>Mn(2+)</name>
        <dbReference type="ChEBI" id="CHEBI:29035"/>
    </cofactor>
    <text evidence="1">The Mn(2+) ion enhances activity.</text>
</comment>
<dbReference type="PANTHER" id="PTHR11014">
    <property type="entry name" value="PEPTIDASE M20 FAMILY MEMBER"/>
    <property type="match status" value="1"/>
</dbReference>
<dbReference type="GO" id="GO:0016787">
    <property type="term" value="F:hydrolase activity"/>
    <property type="evidence" value="ECO:0007669"/>
    <property type="project" value="UniProtKB-KW"/>
</dbReference>
<reference evidence="3" key="1">
    <citation type="journal article" date="2020" name="mSystems">
        <title>Genome- and Community-Level Interaction Insights into Carbon Utilization and Element Cycling Functions of Hydrothermarchaeota in Hydrothermal Sediment.</title>
        <authorList>
            <person name="Zhou Z."/>
            <person name="Liu Y."/>
            <person name="Xu W."/>
            <person name="Pan J."/>
            <person name="Luo Z.H."/>
            <person name="Li M."/>
        </authorList>
    </citation>
    <scope>NUCLEOTIDE SEQUENCE [LARGE SCALE GENOMIC DNA]</scope>
    <source>
        <strain evidence="3">SpSt-102</strain>
    </source>
</reference>
<dbReference type="InterPro" id="IPR017439">
    <property type="entry name" value="Amidohydrolase"/>
</dbReference>
<dbReference type="Gene3D" id="3.30.70.360">
    <property type="match status" value="1"/>
</dbReference>
<keyword evidence="3" id="KW-0378">Hydrolase</keyword>
<dbReference type="InterPro" id="IPR036264">
    <property type="entry name" value="Bact_exopeptidase_dim_dom"/>
</dbReference>
<organism evidence="3">
    <name type="scientific">Caldicellulosiruptor owensensis</name>
    <dbReference type="NCBI Taxonomy" id="55205"/>
    <lineage>
        <taxon>Bacteria</taxon>
        <taxon>Bacillati</taxon>
        <taxon>Bacillota</taxon>
        <taxon>Bacillota incertae sedis</taxon>
        <taxon>Caldicellulosiruptorales</taxon>
        <taxon>Caldicellulosiruptoraceae</taxon>
        <taxon>Caldicellulosiruptor</taxon>
    </lineage>
</organism>
<proteinExistence type="predicted"/>
<dbReference type="Gene3D" id="3.40.630.10">
    <property type="entry name" value="Zn peptidases"/>
    <property type="match status" value="1"/>
</dbReference>
<dbReference type="Pfam" id="PF01546">
    <property type="entry name" value="Peptidase_M20"/>
    <property type="match status" value="1"/>
</dbReference>
<feature type="binding site" evidence="1">
    <location>
        <position position="126"/>
    </location>
    <ligand>
        <name>Mn(2+)</name>
        <dbReference type="ChEBI" id="CHEBI:29035"/>
        <label>2</label>
    </ligand>
</feature>
<dbReference type="SUPFAM" id="SSF55031">
    <property type="entry name" value="Bacterial exopeptidase dimerisation domain"/>
    <property type="match status" value="1"/>
</dbReference>
<dbReference type="CDD" id="cd03886">
    <property type="entry name" value="M20_Acy1"/>
    <property type="match status" value="1"/>
</dbReference>
<dbReference type="EMBL" id="DRUZ01000066">
    <property type="protein sequence ID" value="HHS01907.1"/>
    <property type="molecule type" value="Genomic_DNA"/>
</dbReference>
<feature type="binding site" evidence="1">
    <location>
        <position position="152"/>
    </location>
    <ligand>
        <name>Mn(2+)</name>
        <dbReference type="ChEBI" id="CHEBI:29035"/>
        <label>2</label>
    </ligand>
</feature>
<evidence type="ECO:0000259" key="2">
    <source>
        <dbReference type="Pfam" id="PF07687"/>
    </source>
</evidence>
<sequence>MEFCAEKLKDTIRKNMDLFINIRSDLNRLAELSYEEYKTQKYITERLSEWGIENFPIAKTGVIGIINRSEECIGIRSDMDAILVEGQPRHCCGHDFHMAVVLGTAKVLVDIGFEGCVKFIFQPGEEGPGGAKRVIEESGLENPKVTKLLGFHVWPGVDVGTIEVSSGAIMASVDDFEIEFIGKGGHAAMPEVTKNPIYPATDFIQASNNFFSAFTNKLSPFHISFSSINSGQTFNVISEMCKIKGTVRTFDNSMQDFIHKNIKNLAKSSAQKYNCKVNINYQFQYPPLINNPKATEEFLDVAKKLLGPENVKKAIPSFTAEDFAFYCQKVPSVYFRLGIKEKGKGENPLHSPYFDASENSIFYGILILAGYLIAVQKS</sequence>
<feature type="domain" description="Peptidase M20 dimerisation" evidence="2">
    <location>
        <begin position="176"/>
        <end position="273"/>
    </location>
</feature>
<dbReference type="Pfam" id="PF07687">
    <property type="entry name" value="M20_dimer"/>
    <property type="match status" value="1"/>
</dbReference>
<evidence type="ECO:0000313" key="3">
    <source>
        <dbReference type="EMBL" id="HHS01907.1"/>
    </source>
</evidence>
<feature type="binding site" evidence="1">
    <location>
        <position position="94"/>
    </location>
    <ligand>
        <name>Mn(2+)</name>
        <dbReference type="ChEBI" id="CHEBI:29035"/>
        <label>2</label>
    </ligand>
</feature>
<dbReference type="InterPro" id="IPR002933">
    <property type="entry name" value="Peptidase_M20"/>
</dbReference>
<gene>
    <name evidence="3" type="ORF">ENL71_05190</name>
</gene>
<protein>
    <submittedName>
        <fullName evidence="3">Amidohydrolase</fullName>
    </submittedName>
</protein>
<dbReference type="GO" id="GO:0046872">
    <property type="term" value="F:metal ion binding"/>
    <property type="evidence" value="ECO:0007669"/>
    <property type="project" value="UniProtKB-KW"/>
</dbReference>
<keyword evidence="1" id="KW-0464">Manganese</keyword>
<dbReference type="PANTHER" id="PTHR11014:SF63">
    <property type="entry name" value="METALLOPEPTIDASE, PUTATIVE (AFU_ORTHOLOGUE AFUA_6G09600)-RELATED"/>
    <property type="match status" value="1"/>
</dbReference>
<evidence type="ECO:0000256" key="1">
    <source>
        <dbReference type="PIRSR" id="PIRSR005962-1"/>
    </source>
</evidence>